<dbReference type="PRINTS" id="PR00178">
    <property type="entry name" value="FATTYACIDBP"/>
</dbReference>
<comment type="similarity">
    <text evidence="1 3">Belongs to the calycin superfamily. Fatty-acid binding protein (FABP) family.</text>
</comment>
<dbReference type="InterPro" id="IPR000566">
    <property type="entry name" value="Lipocln_cytosolic_FA-bd_dom"/>
</dbReference>
<keyword evidence="2" id="KW-0446">Lipid-binding</keyword>
<organism evidence="5 6">
    <name type="scientific">Mya arenaria</name>
    <name type="common">Soft-shell clam</name>
    <dbReference type="NCBI Taxonomy" id="6604"/>
    <lineage>
        <taxon>Eukaryota</taxon>
        <taxon>Metazoa</taxon>
        <taxon>Spiralia</taxon>
        <taxon>Lophotrochozoa</taxon>
        <taxon>Mollusca</taxon>
        <taxon>Bivalvia</taxon>
        <taxon>Autobranchia</taxon>
        <taxon>Heteroconchia</taxon>
        <taxon>Euheterodonta</taxon>
        <taxon>Imparidentia</taxon>
        <taxon>Neoheterodontei</taxon>
        <taxon>Myida</taxon>
        <taxon>Myoidea</taxon>
        <taxon>Myidae</taxon>
        <taxon>Mya</taxon>
    </lineage>
</organism>
<evidence type="ECO:0000256" key="2">
    <source>
        <dbReference type="ARBA" id="ARBA00023121"/>
    </source>
</evidence>
<evidence type="ECO:0000313" key="6">
    <source>
        <dbReference type="Proteomes" id="UP001164746"/>
    </source>
</evidence>
<dbReference type="Pfam" id="PF00061">
    <property type="entry name" value="Lipocalin"/>
    <property type="match status" value="1"/>
</dbReference>
<name>A0ABY7DYP5_MYAAR</name>
<dbReference type="Proteomes" id="UP001164746">
    <property type="component" value="Chromosome 4"/>
</dbReference>
<keyword evidence="3" id="KW-0813">Transport</keyword>
<gene>
    <name evidence="5" type="ORF">MAR_009428</name>
</gene>
<dbReference type="SUPFAM" id="SSF50814">
    <property type="entry name" value="Lipocalins"/>
    <property type="match status" value="1"/>
</dbReference>
<dbReference type="InterPro" id="IPR000463">
    <property type="entry name" value="Fatty_acid-bd"/>
</dbReference>
<evidence type="ECO:0000259" key="4">
    <source>
        <dbReference type="PROSITE" id="PS00214"/>
    </source>
</evidence>
<dbReference type="PROSITE" id="PS00214">
    <property type="entry name" value="FABP"/>
    <property type="match status" value="1"/>
</dbReference>
<evidence type="ECO:0000256" key="1">
    <source>
        <dbReference type="ARBA" id="ARBA00008390"/>
    </source>
</evidence>
<proteinExistence type="inferred from homology"/>
<evidence type="ECO:0000256" key="3">
    <source>
        <dbReference type="RuleBase" id="RU003696"/>
    </source>
</evidence>
<keyword evidence="6" id="KW-1185">Reference proteome</keyword>
<dbReference type="Gene3D" id="2.40.128.20">
    <property type="match status" value="1"/>
</dbReference>
<dbReference type="EMBL" id="CP111015">
    <property type="protein sequence ID" value="WAR02870.1"/>
    <property type="molecule type" value="Genomic_DNA"/>
</dbReference>
<reference evidence="5" key="1">
    <citation type="submission" date="2022-11" db="EMBL/GenBank/DDBJ databases">
        <title>Centuries of genome instability and evolution in soft-shell clam transmissible cancer (bioRxiv).</title>
        <authorList>
            <person name="Hart S.F.M."/>
            <person name="Yonemitsu M.A."/>
            <person name="Giersch R.M."/>
            <person name="Beal B.F."/>
            <person name="Arriagada G."/>
            <person name="Davis B.W."/>
            <person name="Ostrander E.A."/>
            <person name="Goff S.P."/>
            <person name="Metzger M.J."/>
        </authorList>
    </citation>
    <scope>NUCLEOTIDE SEQUENCE</scope>
    <source>
        <strain evidence="5">MELC-2E11</strain>
        <tissue evidence="5">Siphon/mantle</tissue>
    </source>
</reference>
<evidence type="ECO:0000313" key="5">
    <source>
        <dbReference type="EMBL" id="WAR02870.1"/>
    </source>
</evidence>
<feature type="domain" description="Cytosolic fatty-acid binding proteins" evidence="4">
    <location>
        <begin position="7"/>
        <end position="24"/>
    </location>
</feature>
<dbReference type="InterPro" id="IPR012674">
    <property type="entry name" value="Calycin"/>
</dbReference>
<dbReference type="InterPro" id="IPR031259">
    <property type="entry name" value="ILBP"/>
</dbReference>
<dbReference type="PANTHER" id="PTHR11955">
    <property type="entry name" value="FATTY ACID BINDING PROTEIN"/>
    <property type="match status" value="1"/>
</dbReference>
<protein>
    <submittedName>
        <fullName evidence="5">FABP1-like protein</fullName>
    </submittedName>
</protein>
<accession>A0ABY7DYP5</accession>
<sequence length="132" mass="14685">MADFAAGKWTLVDTTGFDEYMKAVGVGMVMRKMAAAIKPTQIVEVEGDRWTIKTLTTLKNTEIAFVLGEEFEEVTGDGRKLKTTVTLEGQKLIQTQVGEVDSILTREWDGDTMIMTLKAKDAVCTRTYKRAV</sequence>